<feature type="transmembrane region" description="Helical" evidence="1">
    <location>
        <begin position="125"/>
        <end position="144"/>
    </location>
</feature>
<keyword evidence="1" id="KW-0472">Membrane</keyword>
<evidence type="ECO:0008006" key="4">
    <source>
        <dbReference type="Google" id="ProtNLM"/>
    </source>
</evidence>
<dbReference type="STRING" id="115433.SAMN05421835_103183"/>
<accession>A0A1I3NWA9</accession>
<evidence type="ECO:0000256" key="1">
    <source>
        <dbReference type="SAM" id="Phobius"/>
    </source>
</evidence>
<protein>
    <recommendedName>
        <fullName evidence="4">Tryptophan-associated transmembrane protein (Trp_oprn_chp)</fullName>
    </recommendedName>
</protein>
<evidence type="ECO:0000313" key="3">
    <source>
        <dbReference type="Proteomes" id="UP000199025"/>
    </source>
</evidence>
<dbReference type="EMBL" id="FORP01000003">
    <property type="protein sequence ID" value="SFJ13563.1"/>
    <property type="molecule type" value="Genomic_DNA"/>
</dbReference>
<dbReference type="Proteomes" id="UP000199025">
    <property type="component" value="Unassembled WGS sequence"/>
</dbReference>
<feature type="transmembrane region" description="Helical" evidence="1">
    <location>
        <begin position="16"/>
        <end position="41"/>
    </location>
</feature>
<gene>
    <name evidence="2" type="ORF">SAMN05421835_103183</name>
</gene>
<proteinExistence type="predicted"/>
<name>A0A1I3NWA9_9PSEU</name>
<keyword evidence="1" id="KW-0812">Transmembrane</keyword>
<feature type="transmembrane region" description="Helical" evidence="1">
    <location>
        <begin position="61"/>
        <end position="82"/>
    </location>
</feature>
<sequence length="153" mass="15083">MAAGELEQPGWDRRRLLGALLCLVASVAAFTAPFLTLYSSGVLSVTGWGAEPSSTGVARNGFPLAVAGALLAVAALFAVVAAPRPAPAVVRWAAVLAAAVAAAFLAGVLVTAAAQTVRATPGPGFWLVLAAAVLALAGTVLAALPAEGRVKAT</sequence>
<evidence type="ECO:0000313" key="2">
    <source>
        <dbReference type="EMBL" id="SFJ13563.1"/>
    </source>
</evidence>
<dbReference type="AlphaFoldDB" id="A0A1I3NWA9"/>
<dbReference type="RefSeq" id="WP_091505013.1">
    <property type="nucleotide sequence ID" value="NZ_CBDQZW010000010.1"/>
</dbReference>
<organism evidence="2 3">
    <name type="scientific">Amycolatopsis sacchari</name>
    <dbReference type="NCBI Taxonomy" id="115433"/>
    <lineage>
        <taxon>Bacteria</taxon>
        <taxon>Bacillati</taxon>
        <taxon>Actinomycetota</taxon>
        <taxon>Actinomycetes</taxon>
        <taxon>Pseudonocardiales</taxon>
        <taxon>Pseudonocardiaceae</taxon>
        <taxon>Amycolatopsis</taxon>
    </lineage>
</organism>
<feature type="transmembrane region" description="Helical" evidence="1">
    <location>
        <begin position="89"/>
        <end position="113"/>
    </location>
</feature>
<reference evidence="2 3" key="1">
    <citation type="submission" date="2016-10" db="EMBL/GenBank/DDBJ databases">
        <authorList>
            <person name="de Groot N.N."/>
        </authorList>
    </citation>
    <scope>NUCLEOTIDE SEQUENCE [LARGE SCALE GENOMIC DNA]</scope>
    <source>
        <strain evidence="2 3">DSM 44468</strain>
    </source>
</reference>
<keyword evidence="3" id="KW-1185">Reference proteome</keyword>
<keyword evidence="1" id="KW-1133">Transmembrane helix</keyword>